<dbReference type="GO" id="GO:0004125">
    <property type="term" value="F:L-seryl-tRNA(Sec) selenium transferase activity"/>
    <property type="evidence" value="ECO:0007669"/>
    <property type="project" value="UniProtKB-UniRule"/>
</dbReference>
<dbReference type="InterPro" id="IPR004534">
    <property type="entry name" value="SelA_trans"/>
</dbReference>
<sequence>MNQMLRKIPPVHELLNHPSIQSYMDNHQLISDVVKEHIQSVLESIRQEIQLQKISFQNRDELTNYIVNQSVLSIQQFQSPNIRPVINATGTVLHTNLGRARLPESAVKKVLEVAENYSTLEYDHEKGTRGSRHDLVEDYIKELTGAESAIVVNNNAASVYMVLSAFAKSKETIVSRGELVEIGGSFRVSSIMEESGAILKEIGTTNKTHPYDYEQAINDQTAMLMKVHTSNFHMLGFTKQVSREELVTLGKEHQLMVYEDLGSGMLYDLTSWGIGSEPTIQDVISSGIDLVSFSGDKLLGGPQVGVIAGKKKYIDQLKKHQLARVLRVDKLSYAALEETFKTYFYNRVTVDNPTIRDIVKTKEEILQQVNEVLHTINSNESSLVLKGEELLSQVGGGTLPEVQLESYGISIMHHKHSAEKIHKVLRQMNPPMITRIEHEKVILDFRTISPHDSKVVLQHLEELTKTLSM</sequence>
<evidence type="ECO:0000313" key="10">
    <source>
        <dbReference type="EMBL" id="RPF55891.1"/>
    </source>
</evidence>
<comment type="similarity">
    <text evidence="7 8">Belongs to the SelA family.</text>
</comment>
<accession>A0A3N5CF25</accession>
<name>A0A3N5CF25_9BACI</name>
<keyword evidence="2 8" id="KW-0963">Cytoplasm</keyword>
<comment type="caution">
    <text evidence="10">The sequence shown here is derived from an EMBL/GenBank/DDBJ whole genome shotgun (WGS) entry which is preliminary data.</text>
</comment>
<dbReference type="Proteomes" id="UP000276443">
    <property type="component" value="Unassembled WGS sequence"/>
</dbReference>
<keyword evidence="5 8" id="KW-0648">Protein biosynthesis</keyword>
<evidence type="ECO:0000313" key="11">
    <source>
        <dbReference type="Proteomes" id="UP000276443"/>
    </source>
</evidence>
<evidence type="ECO:0000256" key="7">
    <source>
        <dbReference type="ARBA" id="ARBA00044507"/>
    </source>
</evidence>
<dbReference type="UniPathway" id="UPA00906">
    <property type="reaction ID" value="UER00896"/>
</dbReference>
<dbReference type="AlphaFoldDB" id="A0A3N5CF25"/>
<dbReference type="EC" id="2.9.1.1" evidence="8"/>
<dbReference type="SUPFAM" id="SSF53383">
    <property type="entry name" value="PLP-dependent transferases"/>
    <property type="match status" value="1"/>
</dbReference>
<gene>
    <name evidence="8" type="primary">selA</name>
    <name evidence="10" type="ORF">EDC24_0777</name>
</gene>
<dbReference type="HAMAP" id="MF_00423">
    <property type="entry name" value="SelA"/>
    <property type="match status" value="1"/>
</dbReference>
<dbReference type="NCBIfam" id="TIGR00474">
    <property type="entry name" value="selA"/>
    <property type="match status" value="1"/>
</dbReference>
<evidence type="ECO:0000256" key="6">
    <source>
        <dbReference type="ARBA" id="ARBA00023266"/>
    </source>
</evidence>
<keyword evidence="4 8" id="KW-0663">Pyridoxal phosphate</keyword>
<dbReference type="Gene3D" id="3.90.1150.180">
    <property type="match status" value="1"/>
</dbReference>
<dbReference type="RefSeq" id="WP_124219875.1">
    <property type="nucleotide sequence ID" value="NZ_RKRF01000007.1"/>
</dbReference>
<evidence type="ECO:0000256" key="1">
    <source>
        <dbReference type="ARBA" id="ARBA00001933"/>
    </source>
</evidence>
<dbReference type="InterPro" id="IPR015424">
    <property type="entry name" value="PyrdxlP-dep_Trfase"/>
</dbReference>
<evidence type="ECO:0000256" key="2">
    <source>
        <dbReference type="ARBA" id="ARBA00022490"/>
    </source>
</evidence>
<reference evidence="10 11" key="1">
    <citation type="submission" date="2018-11" db="EMBL/GenBank/DDBJ databases">
        <title>Genomic Encyclopedia of Type Strains, Phase IV (KMG-IV): sequencing the most valuable type-strain genomes for metagenomic binning, comparative biology and taxonomic classification.</title>
        <authorList>
            <person name="Goeker M."/>
        </authorList>
    </citation>
    <scope>NUCLEOTIDE SEQUENCE [LARGE SCALE GENOMIC DNA]</scope>
    <source>
        <strain evidence="10 11">DSM 18090</strain>
    </source>
</reference>
<dbReference type="GO" id="GO:0001514">
    <property type="term" value="P:selenocysteine incorporation"/>
    <property type="evidence" value="ECO:0007669"/>
    <property type="project" value="UniProtKB-UniRule"/>
</dbReference>
<comment type="catalytic activity">
    <reaction evidence="8">
        <text>L-seryl-tRNA(Sec) + selenophosphate + H(+) = L-selenocysteinyl-tRNA(Sec) + phosphate</text>
        <dbReference type="Rhea" id="RHEA:22728"/>
        <dbReference type="Rhea" id="RHEA-COMP:9742"/>
        <dbReference type="Rhea" id="RHEA-COMP:9743"/>
        <dbReference type="ChEBI" id="CHEBI:15378"/>
        <dbReference type="ChEBI" id="CHEBI:16144"/>
        <dbReference type="ChEBI" id="CHEBI:43474"/>
        <dbReference type="ChEBI" id="CHEBI:78533"/>
        <dbReference type="ChEBI" id="CHEBI:78573"/>
        <dbReference type="EC" id="2.9.1.1"/>
    </reaction>
</comment>
<organism evidence="10 11">
    <name type="scientific">Aquisalibacillus elongatus</name>
    <dbReference type="NCBI Taxonomy" id="485577"/>
    <lineage>
        <taxon>Bacteria</taxon>
        <taxon>Bacillati</taxon>
        <taxon>Bacillota</taxon>
        <taxon>Bacilli</taxon>
        <taxon>Bacillales</taxon>
        <taxon>Bacillaceae</taxon>
        <taxon>Aquisalibacillus</taxon>
    </lineage>
</organism>
<evidence type="ECO:0000256" key="9">
    <source>
        <dbReference type="PIRSR" id="PIRSR618319-50"/>
    </source>
</evidence>
<dbReference type="GO" id="GO:0005737">
    <property type="term" value="C:cytoplasm"/>
    <property type="evidence" value="ECO:0007669"/>
    <property type="project" value="UniProtKB-SubCell"/>
</dbReference>
<dbReference type="PANTHER" id="PTHR32328">
    <property type="entry name" value="L-SERYL-TRNA(SEC) SELENIUM TRANSFERASE"/>
    <property type="match status" value="1"/>
</dbReference>
<evidence type="ECO:0000256" key="4">
    <source>
        <dbReference type="ARBA" id="ARBA00022898"/>
    </source>
</evidence>
<dbReference type="PANTHER" id="PTHR32328:SF0">
    <property type="entry name" value="L-SERYL-TRNA(SEC) SELENIUM TRANSFERASE"/>
    <property type="match status" value="1"/>
</dbReference>
<comment type="function">
    <text evidence="8">Converts seryl-tRNA(Sec) to selenocysteinyl-tRNA(Sec) required for selenoprotein biosynthesis.</text>
</comment>
<dbReference type="InterPro" id="IPR015421">
    <property type="entry name" value="PyrdxlP-dep_Trfase_major"/>
</dbReference>
<evidence type="ECO:0000256" key="8">
    <source>
        <dbReference type="HAMAP-Rule" id="MF_00423"/>
    </source>
</evidence>
<dbReference type="OrthoDB" id="9787096at2"/>
<feature type="modified residue" description="N6-(pyridoxal phosphate)lysine" evidence="8 9">
    <location>
        <position position="297"/>
    </location>
</feature>
<comment type="cofactor">
    <cofactor evidence="1 8 9">
        <name>pyridoxal 5'-phosphate</name>
        <dbReference type="ChEBI" id="CHEBI:597326"/>
    </cofactor>
</comment>
<keyword evidence="11" id="KW-1185">Reference proteome</keyword>
<evidence type="ECO:0000256" key="3">
    <source>
        <dbReference type="ARBA" id="ARBA00022679"/>
    </source>
</evidence>
<dbReference type="EMBL" id="RKRF01000007">
    <property type="protein sequence ID" value="RPF55891.1"/>
    <property type="molecule type" value="Genomic_DNA"/>
</dbReference>
<comment type="subcellular location">
    <subcellularLocation>
        <location evidence="8">Cytoplasm</location>
    </subcellularLocation>
</comment>
<keyword evidence="6 8" id="KW-0711">Selenium</keyword>
<keyword evidence="3 8" id="KW-0808">Transferase</keyword>
<dbReference type="Pfam" id="PF03841">
    <property type="entry name" value="SelA"/>
    <property type="match status" value="1"/>
</dbReference>
<protein>
    <recommendedName>
        <fullName evidence="8">L-seryl-tRNA(Sec) selenium transferase</fullName>
        <ecNumber evidence="8">2.9.1.1</ecNumber>
    </recommendedName>
    <alternativeName>
        <fullName evidence="8">Selenocysteine synthase</fullName>
        <shortName evidence="8">Sec synthase</shortName>
    </alternativeName>
    <alternativeName>
        <fullName evidence="8">Selenocysteinyl-tRNA(Sec) synthase</fullName>
    </alternativeName>
</protein>
<dbReference type="Gene3D" id="3.40.640.10">
    <property type="entry name" value="Type I PLP-dependent aspartate aminotransferase-like (Major domain)"/>
    <property type="match status" value="1"/>
</dbReference>
<dbReference type="InterPro" id="IPR018319">
    <property type="entry name" value="SelA-like"/>
</dbReference>
<proteinExistence type="inferred from homology"/>
<comment type="pathway">
    <text evidence="8">Aminoacyl-tRNA biosynthesis; selenocysteinyl-tRNA(Sec) biosynthesis; selenocysteinyl-tRNA(Sec) from L-seryl-tRNA(Sec) (bacterial route): step 1/1.</text>
</comment>
<evidence type="ECO:0000256" key="5">
    <source>
        <dbReference type="ARBA" id="ARBA00022917"/>
    </source>
</evidence>
<dbReference type="GO" id="GO:0001717">
    <property type="term" value="P:conversion of seryl-tRNAsec to selenocys-tRNAsec"/>
    <property type="evidence" value="ECO:0007669"/>
    <property type="project" value="UniProtKB-UniRule"/>
</dbReference>